<feature type="region of interest" description="Disordered" evidence="1">
    <location>
        <begin position="25"/>
        <end position="89"/>
    </location>
</feature>
<name>A0A4V0NEU9_SORCE</name>
<proteinExistence type="predicted"/>
<feature type="compositionally biased region" description="Gly residues" evidence="1">
    <location>
        <begin position="27"/>
        <end position="76"/>
    </location>
</feature>
<evidence type="ECO:0000259" key="3">
    <source>
        <dbReference type="PROSITE" id="PS50234"/>
    </source>
</evidence>
<accession>A0A4V0NEU9</accession>
<organism evidence="4 5">
    <name type="scientific">Sorangium cellulosum</name>
    <name type="common">Polyangium cellulosum</name>
    <dbReference type="NCBI Taxonomy" id="56"/>
    <lineage>
        <taxon>Bacteria</taxon>
        <taxon>Pseudomonadati</taxon>
        <taxon>Myxococcota</taxon>
        <taxon>Polyangia</taxon>
        <taxon>Polyangiales</taxon>
        <taxon>Polyangiaceae</taxon>
        <taxon>Sorangium</taxon>
    </lineage>
</organism>
<feature type="chain" id="PRO_5020214900" description="VWFA domain-containing protein" evidence="2">
    <location>
        <begin position="20"/>
        <end position="417"/>
    </location>
</feature>
<keyword evidence="2" id="KW-0732">Signal</keyword>
<evidence type="ECO:0000256" key="1">
    <source>
        <dbReference type="SAM" id="MobiDB-lite"/>
    </source>
</evidence>
<sequence>MRLPAMAIALSMVTLVGVACSGAPDSGEGGGGSPQHGGGSTSGSGSGTPGGTGSDTGDGSGDVFGGDGDLGLGGGSEASSASSGGSTAAGEACATKSSEAGFQQVYLAFAFDVSASMGANNAPWRDKSLKWDPVVAATKEFFVDPASTGFRASLTFFPGARRMCVGETYVTPDVAMTPLPSPVFGEAIDAVTPPDDTSWRMGTPTAFVMEGTIAFVEAQRQQNPGKYAIVLVTDGYPELCSREGRPEADRIEAVVEHVEAAHASGISTFVVGVNNPPVEDAPPSLTNLQEIAAAGGTGEAFIIDTGDPKQTAATFKAAVDKIRGAAVSCTIPIPPPPDGRTFDKQKVNVTYTSATSNTPVTLVYDQECAAEGTWRYDDAANPTAIVLCDDTCAVVQADVEVSLGVDFTCEDVIVVPR</sequence>
<dbReference type="OrthoDB" id="5501224at2"/>
<dbReference type="EMBL" id="CP012670">
    <property type="protein sequence ID" value="AUX27432.1"/>
    <property type="molecule type" value="Genomic_DNA"/>
</dbReference>
<evidence type="ECO:0000313" key="5">
    <source>
        <dbReference type="Proteomes" id="UP000295781"/>
    </source>
</evidence>
<reference evidence="4 5" key="1">
    <citation type="submission" date="2015-09" db="EMBL/GenBank/DDBJ databases">
        <title>Sorangium comparison.</title>
        <authorList>
            <person name="Zaburannyi N."/>
            <person name="Bunk B."/>
            <person name="Overmann J."/>
            <person name="Mueller R."/>
        </authorList>
    </citation>
    <scope>NUCLEOTIDE SEQUENCE [LARGE SCALE GENOMIC DNA]</scope>
    <source>
        <strain evidence="4 5">So ceGT47</strain>
    </source>
</reference>
<evidence type="ECO:0000256" key="2">
    <source>
        <dbReference type="SAM" id="SignalP"/>
    </source>
</evidence>
<dbReference type="InterPro" id="IPR002035">
    <property type="entry name" value="VWF_A"/>
</dbReference>
<gene>
    <name evidence="4" type="ORF">SOCEGT47_080220</name>
</gene>
<dbReference type="InterPro" id="IPR036465">
    <property type="entry name" value="vWFA_dom_sf"/>
</dbReference>
<protein>
    <recommendedName>
        <fullName evidence="3">VWFA domain-containing protein</fullName>
    </recommendedName>
</protein>
<dbReference type="PROSITE" id="PS51257">
    <property type="entry name" value="PROKAR_LIPOPROTEIN"/>
    <property type="match status" value="1"/>
</dbReference>
<evidence type="ECO:0000313" key="4">
    <source>
        <dbReference type="EMBL" id="AUX27432.1"/>
    </source>
</evidence>
<feature type="compositionally biased region" description="Low complexity" evidence="1">
    <location>
        <begin position="77"/>
        <end position="89"/>
    </location>
</feature>
<dbReference type="AlphaFoldDB" id="A0A4V0NEU9"/>
<dbReference type="Gene3D" id="3.40.50.410">
    <property type="entry name" value="von Willebrand factor, type A domain"/>
    <property type="match status" value="1"/>
</dbReference>
<feature type="domain" description="VWFA" evidence="3">
    <location>
        <begin position="106"/>
        <end position="322"/>
    </location>
</feature>
<dbReference type="Proteomes" id="UP000295781">
    <property type="component" value="Chromosome"/>
</dbReference>
<dbReference type="CDD" id="cd00198">
    <property type="entry name" value="vWFA"/>
    <property type="match status" value="1"/>
</dbReference>
<feature type="signal peptide" evidence="2">
    <location>
        <begin position="1"/>
        <end position="19"/>
    </location>
</feature>
<dbReference type="SUPFAM" id="SSF53300">
    <property type="entry name" value="vWA-like"/>
    <property type="match status" value="1"/>
</dbReference>
<dbReference type="PROSITE" id="PS50234">
    <property type="entry name" value="VWFA"/>
    <property type="match status" value="1"/>
</dbReference>